<dbReference type="Pfam" id="PF00300">
    <property type="entry name" value="His_Phos_1"/>
    <property type="match status" value="1"/>
</dbReference>
<evidence type="ECO:0000313" key="1">
    <source>
        <dbReference type="EMBL" id="TNV75963.1"/>
    </source>
</evidence>
<dbReference type="Proteomes" id="UP000785679">
    <property type="component" value="Unassembled WGS sequence"/>
</dbReference>
<evidence type="ECO:0008006" key="3">
    <source>
        <dbReference type="Google" id="ProtNLM"/>
    </source>
</evidence>
<dbReference type="InterPro" id="IPR029033">
    <property type="entry name" value="His_PPase_superfam"/>
</dbReference>
<dbReference type="CDD" id="cd07040">
    <property type="entry name" value="HP"/>
    <property type="match status" value="1"/>
</dbReference>
<dbReference type="OrthoDB" id="283128at2759"/>
<dbReference type="SUPFAM" id="SSF53254">
    <property type="entry name" value="Phosphoglycerate mutase-like"/>
    <property type="match status" value="1"/>
</dbReference>
<gene>
    <name evidence="1" type="ORF">FGO68_gene5993</name>
</gene>
<dbReference type="InterPro" id="IPR013078">
    <property type="entry name" value="His_Pase_superF_clade-1"/>
</dbReference>
<sequence length="248" mass="28025">MVESAQHTASKQKASAKKEPACFVGLIRHGERADYVPRSCTSKKYTVHHDPPLSDIGIQQALETGKALKKFLIEEQGYETIIIECSPFIRTMMTAANIVKGMGTGTVQINYLFTELLAPHLFDDCPMGDILLKKLDKQRIITEYLDGVDFEHGDFFKPQAERMYPESRTKGKERVQTMIQHFKEKYKNCDQKVAHLAVTHGFFVNQFSKQLNGQNPYADFCSISAMEIRGSKGTLVLDSDSNHVLSWS</sequence>
<dbReference type="PANTHER" id="PTHR16469">
    <property type="entry name" value="UBIQUITIN-ASSOCIATED AND SH3 DOMAIN-CONTAINING BA-RELATED"/>
    <property type="match status" value="1"/>
</dbReference>
<dbReference type="Gene3D" id="3.40.50.1240">
    <property type="entry name" value="Phosphoglycerate mutase-like"/>
    <property type="match status" value="1"/>
</dbReference>
<comment type="caution">
    <text evidence="1">The sequence shown here is derived from an EMBL/GenBank/DDBJ whole genome shotgun (WGS) entry which is preliminary data.</text>
</comment>
<dbReference type="PANTHER" id="PTHR16469:SF27">
    <property type="entry name" value="UBIQUITIN-ASSOCIATED AND SH3 DOMAIN-CONTAINING BA-RELATED"/>
    <property type="match status" value="1"/>
</dbReference>
<name>A0A8J8SZH0_HALGN</name>
<organism evidence="1 2">
    <name type="scientific">Halteria grandinella</name>
    <dbReference type="NCBI Taxonomy" id="5974"/>
    <lineage>
        <taxon>Eukaryota</taxon>
        <taxon>Sar</taxon>
        <taxon>Alveolata</taxon>
        <taxon>Ciliophora</taxon>
        <taxon>Intramacronucleata</taxon>
        <taxon>Spirotrichea</taxon>
        <taxon>Stichotrichia</taxon>
        <taxon>Sporadotrichida</taxon>
        <taxon>Halteriidae</taxon>
        <taxon>Halteria</taxon>
    </lineage>
</organism>
<evidence type="ECO:0000313" key="2">
    <source>
        <dbReference type="Proteomes" id="UP000785679"/>
    </source>
</evidence>
<accession>A0A8J8SZH0</accession>
<dbReference type="InterPro" id="IPR051710">
    <property type="entry name" value="Phosphatase_SH3-domain"/>
</dbReference>
<keyword evidence="2" id="KW-1185">Reference proteome</keyword>
<dbReference type="EMBL" id="RRYP01014469">
    <property type="protein sequence ID" value="TNV75963.1"/>
    <property type="molecule type" value="Genomic_DNA"/>
</dbReference>
<dbReference type="AlphaFoldDB" id="A0A8J8SZH0"/>
<protein>
    <recommendedName>
        <fullName evidence="3">Histidine phosphatase family protein</fullName>
    </recommendedName>
</protein>
<proteinExistence type="predicted"/>
<reference evidence="1" key="1">
    <citation type="submission" date="2019-06" db="EMBL/GenBank/DDBJ databases">
        <authorList>
            <person name="Zheng W."/>
        </authorList>
    </citation>
    <scope>NUCLEOTIDE SEQUENCE</scope>
    <source>
        <strain evidence="1">QDHG01</strain>
    </source>
</reference>